<reference evidence="5 6" key="1">
    <citation type="submission" date="2019-01" db="EMBL/GenBank/DDBJ databases">
        <title>Insights into ecological role of a new deltaproteobacterial order Candidatus Sinidesulfobacterales (Sva0485) by metagenomics and metatranscriptomics.</title>
        <authorList>
            <person name="Tan S."/>
            <person name="Liu J."/>
            <person name="Fang Y."/>
            <person name="Hedlund B."/>
            <person name="Lian Z.-H."/>
            <person name="Huang L.-Y."/>
            <person name="Li J.-T."/>
            <person name="Huang L.-N."/>
            <person name="Li W.-J."/>
            <person name="Jiang H.-C."/>
            <person name="Dong H.-L."/>
            <person name="Shu W.-S."/>
        </authorList>
    </citation>
    <scope>NUCLEOTIDE SEQUENCE [LARGE SCALE GENOMIC DNA]</scope>
    <source>
        <strain evidence="5">AP4</strain>
    </source>
</reference>
<gene>
    <name evidence="5" type="ORF">EVJ48_09025</name>
</gene>
<sequence>MSIVKNGKYYFYDFVYEGKRYRKSCRTTDKKLAEQIEISVKNDIIKREHSLPTNQNKNLLFETAWENYLKNNGNSEKAIERKIIAAKHFLPSFKNKILTTIMPLDIKNYQIERKLELISLEKNKNKKESEINFRSANYEIIIISNFFNFCIERGYAEKNPAAKIKKLNELKRLKTLSDGDIKKLINGATNKLTRDIITFLIYTGCRKGETLNLKWDDVDLQNDIIAIKGTKTKYDRYIPASKPLKELLSNIDKKSEHVFCDKTGKKITDFKKSFHTACRNAGLKDLRIHDLRHVFASKMVMNGTSLYITGELLGHRTTQMTKRYSHLVPSTLKKAVNDVWRK</sequence>
<comment type="similarity">
    <text evidence="1">Belongs to the 'phage' integrase family.</text>
</comment>
<evidence type="ECO:0000256" key="2">
    <source>
        <dbReference type="ARBA" id="ARBA00023125"/>
    </source>
</evidence>
<dbReference type="PANTHER" id="PTHR30349">
    <property type="entry name" value="PHAGE INTEGRASE-RELATED"/>
    <property type="match status" value="1"/>
</dbReference>
<dbReference type="InterPro" id="IPR010998">
    <property type="entry name" value="Integrase_recombinase_N"/>
</dbReference>
<keyword evidence="2" id="KW-0238">DNA-binding</keyword>
<dbReference type="Pfam" id="PF00589">
    <property type="entry name" value="Phage_integrase"/>
    <property type="match status" value="1"/>
</dbReference>
<dbReference type="PROSITE" id="PS51898">
    <property type="entry name" value="TYR_RECOMBINASE"/>
    <property type="match status" value="1"/>
</dbReference>
<dbReference type="CDD" id="cd00796">
    <property type="entry name" value="INT_Rci_Hp1_C"/>
    <property type="match status" value="1"/>
</dbReference>
<comment type="caution">
    <text evidence="5">The sequence shown here is derived from an EMBL/GenBank/DDBJ whole genome shotgun (WGS) entry which is preliminary data.</text>
</comment>
<name>A0A520X850_9DELT</name>
<feature type="domain" description="Tyr recombinase" evidence="4">
    <location>
        <begin position="171"/>
        <end position="337"/>
    </location>
</feature>
<dbReference type="Proteomes" id="UP000322454">
    <property type="component" value="Unassembled WGS sequence"/>
</dbReference>
<dbReference type="InterPro" id="IPR050090">
    <property type="entry name" value="Tyrosine_recombinase_XerCD"/>
</dbReference>
<protein>
    <submittedName>
        <fullName evidence="5">Site-specific integrase</fullName>
    </submittedName>
</protein>
<dbReference type="PANTHER" id="PTHR30349:SF64">
    <property type="entry name" value="PROPHAGE INTEGRASE INTD-RELATED"/>
    <property type="match status" value="1"/>
</dbReference>
<evidence type="ECO:0000313" key="5">
    <source>
        <dbReference type="EMBL" id="RZV37360.1"/>
    </source>
</evidence>
<proteinExistence type="inferred from homology"/>
<organism evidence="5 6">
    <name type="scientific">Candidatus Acidulodesulfobacterium acidiphilum</name>
    <dbReference type="NCBI Taxonomy" id="2597224"/>
    <lineage>
        <taxon>Bacteria</taxon>
        <taxon>Deltaproteobacteria</taxon>
        <taxon>Candidatus Acidulodesulfobacterales</taxon>
        <taxon>Candidatus Acidulodesulfobacterium</taxon>
    </lineage>
</organism>
<dbReference type="Gene3D" id="1.10.150.130">
    <property type="match status" value="1"/>
</dbReference>
<dbReference type="GO" id="GO:0006310">
    <property type="term" value="P:DNA recombination"/>
    <property type="evidence" value="ECO:0007669"/>
    <property type="project" value="UniProtKB-KW"/>
</dbReference>
<dbReference type="InterPro" id="IPR013762">
    <property type="entry name" value="Integrase-like_cat_sf"/>
</dbReference>
<evidence type="ECO:0000256" key="1">
    <source>
        <dbReference type="ARBA" id="ARBA00008857"/>
    </source>
</evidence>
<dbReference type="GO" id="GO:0003677">
    <property type="term" value="F:DNA binding"/>
    <property type="evidence" value="ECO:0007669"/>
    <property type="project" value="UniProtKB-KW"/>
</dbReference>
<evidence type="ECO:0000259" key="4">
    <source>
        <dbReference type="PROSITE" id="PS51898"/>
    </source>
</evidence>
<evidence type="ECO:0000256" key="3">
    <source>
        <dbReference type="ARBA" id="ARBA00023172"/>
    </source>
</evidence>
<evidence type="ECO:0000313" key="6">
    <source>
        <dbReference type="Proteomes" id="UP000322454"/>
    </source>
</evidence>
<dbReference type="Gene3D" id="1.10.443.10">
    <property type="entry name" value="Intergrase catalytic core"/>
    <property type="match status" value="1"/>
</dbReference>
<keyword evidence="3" id="KW-0233">DNA recombination</keyword>
<dbReference type="InterPro" id="IPR011010">
    <property type="entry name" value="DNA_brk_join_enz"/>
</dbReference>
<accession>A0A520X850</accession>
<dbReference type="SUPFAM" id="SSF56349">
    <property type="entry name" value="DNA breaking-rejoining enzymes"/>
    <property type="match status" value="1"/>
</dbReference>
<dbReference type="GO" id="GO:0015074">
    <property type="term" value="P:DNA integration"/>
    <property type="evidence" value="ECO:0007669"/>
    <property type="project" value="InterPro"/>
</dbReference>
<dbReference type="InterPro" id="IPR002104">
    <property type="entry name" value="Integrase_catalytic"/>
</dbReference>
<dbReference type="EMBL" id="SHMQ01000038">
    <property type="protein sequence ID" value="RZV37360.1"/>
    <property type="molecule type" value="Genomic_DNA"/>
</dbReference>
<dbReference type="AlphaFoldDB" id="A0A520X850"/>